<dbReference type="EMBL" id="BPQB01000008">
    <property type="protein sequence ID" value="GJE87985.1"/>
    <property type="molecule type" value="Genomic_DNA"/>
</dbReference>
<keyword evidence="1" id="KW-1133">Transmembrane helix</keyword>
<evidence type="ECO:0000256" key="1">
    <source>
        <dbReference type="SAM" id="Phobius"/>
    </source>
</evidence>
<feature type="transmembrane region" description="Helical" evidence="1">
    <location>
        <begin position="20"/>
        <end position="37"/>
    </location>
</feature>
<gene>
    <name evidence="2" type="ORF">PsYK624_040680</name>
</gene>
<keyword evidence="3" id="KW-1185">Reference proteome</keyword>
<sequence length="300" mass="33042">MSNNTVTVPAMDEPLFRGHPTLLIWTAIILGCLCILCSHRKPVISRPDGTQISGAELFYMHCALEIISVVLSIMLYTRDGPALMTSMPASGVYSEPINSEARILLLLIFIASASAFMSQLVLVGVYFQVSGSRGVRMGVALLSLATTAFGWVTGSWISFGKLWRTHTFLEEVEWMKMGLVFLVTFDTLLWVALLHLHRQASDSRKPLLAKLLPMAWNTFTMGVTFMNLPVLPHLFGVPRNGWLDNNLSILGILITGHMHFITLFQVTKAVAENAESEATLAESPVDLSPRSNLAQLLANV</sequence>
<evidence type="ECO:0000313" key="3">
    <source>
        <dbReference type="Proteomes" id="UP000703269"/>
    </source>
</evidence>
<dbReference type="AlphaFoldDB" id="A0A9P3LAB0"/>
<feature type="transmembrane region" description="Helical" evidence="1">
    <location>
        <begin position="208"/>
        <end position="227"/>
    </location>
</feature>
<evidence type="ECO:0000313" key="2">
    <source>
        <dbReference type="EMBL" id="GJE87985.1"/>
    </source>
</evidence>
<feature type="transmembrane region" description="Helical" evidence="1">
    <location>
        <begin position="177"/>
        <end position="196"/>
    </location>
</feature>
<protein>
    <submittedName>
        <fullName evidence="2">Uncharacterized protein</fullName>
    </submittedName>
</protein>
<proteinExistence type="predicted"/>
<name>A0A9P3LAB0_9APHY</name>
<feature type="transmembrane region" description="Helical" evidence="1">
    <location>
        <begin position="57"/>
        <end position="77"/>
    </location>
</feature>
<reference evidence="2 3" key="1">
    <citation type="submission" date="2021-08" db="EMBL/GenBank/DDBJ databases">
        <title>Draft Genome Sequence of Phanerochaete sordida strain YK-624.</title>
        <authorList>
            <person name="Mori T."/>
            <person name="Dohra H."/>
            <person name="Suzuki T."/>
            <person name="Kawagishi H."/>
            <person name="Hirai H."/>
        </authorList>
    </citation>
    <scope>NUCLEOTIDE SEQUENCE [LARGE SCALE GENOMIC DNA]</scope>
    <source>
        <strain evidence="2 3">YK-624</strain>
    </source>
</reference>
<feature type="transmembrane region" description="Helical" evidence="1">
    <location>
        <begin position="247"/>
        <end position="266"/>
    </location>
</feature>
<dbReference type="Proteomes" id="UP000703269">
    <property type="component" value="Unassembled WGS sequence"/>
</dbReference>
<accession>A0A9P3LAB0</accession>
<dbReference type="OrthoDB" id="10575149at2759"/>
<comment type="caution">
    <text evidence="2">The sequence shown here is derived from an EMBL/GenBank/DDBJ whole genome shotgun (WGS) entry which is preliminary data.</text>
</comment>
<keyword evidence="1" id="KW-0812">Transmembrane</keyword>
<feature type="transmembrane region" description="Helical" evidence="1">
    <location>
        <begin position="103"/>
        <end position="127"/>
    </location>
</feature>
<feature type="transmembrane region" description="Helical" evidence="1">
    <location>
        <begin position="139"/>
        <end position="157"/>
    </location>
</feature>
<organism evidence="2 3">
    <name type="scientific">Phanerochaete sordida</name>
    <dbReference type="NCBI Taxonomy" id="48140"/>
    <lineage>
        <taxon>Eukaryota</taxon>
        <taxon>Fungi</taxon>
        <taxon>Dikarya</taxon>
        <taxon>Basidiomycota</taxon>
        <taxon>Agaricomycotina</taxon>
        <taxon>Agaricomycetes</taxon>
        <taxon>Polyporales</taxon>
        <taxon>Phanerochaetaceae</taxon>
        <taxon>Phanerochaete</taxon>
    </lineage>
</organism>
<keyword evidence="1" id="KW-0472">Membrane</keyword>